<feature type="compositionally biased region" description="Polar residues" evidence="7">
    <location>
        <begin position="1486"/>
        <end position="1502"/>
    </location>
</feature>
<dbReference type="PANTHER" id="PTHR37739">
    <property type="entry name" value="KINESIN-LIKE PROTEIN KIN-12D"/>
    <property type="match status" value="1"/>
</dbReference>
<keyword evidence="3" id="KW-0067">ATP-binding</keyword>
<organism evidence="8 9">
    <name type="scientific">Jimgerdemannia flammicorona</name>
    <dbReference type="NCBI Taxonomy" id="994334"/>
    <lineage>
        <taxon>Eukaryota</taxon>
        <taxon>Fungi</taxon>
        <taxon>Fungi incertae sedis</taxon>
        <taxon>Mucoromycota</taxon>
        <taxon>Mucoromycotina</taxon>
        <taxon>Endogonomycetes</taxon>
        <taxon>Endogonales</taxon>
        <taxon>Endogonaceae</taxon>
        <taxon>Jimgerdemannia</taxon>
    </lineage>
</organism>
<evidence type="ECO:0000313" key="9">
    <source>
        <dbReference type="Proteomes" id="UP000268093"/>
    </source>
</evidence>
<proteinExistence type="predicted"/>
<gene>
    <name evidence="8" type="ORF">BC936DRAFT_138633</name>
</gene>
<evidence type="ECO:0000256" key="6">
    <source>
        <dbReference type="SAM" id="Coils"/>
    </source>
</evidence>
<dbReference type="InterPro" id="IPR044986">
    <property type="entry name" value="KIF15/KIN-12"/>
</dbReference>
<evidence type="ECO:0000256" key="1">
    <source>
        <dbReference type="ARBA" id="ARBA00022701"/>
    </source>
</evidence>
<keyword evidence="9" id="KW-1185">Reference proteome</keyword>
<dbReference type="Gene3D" id="1.10.287.1490">
    <property type="match status" value="1"/>
</dbReference>
<dbReference type="Proteomes" id="UP000268093">
    <property type="component" value="Unassembled WGS sequence"/>
</dbReference>
<evidence type="ECO:0000256" key="2">
    <source>
        <dbReference type="ARBA" id="ARBA00022741"/>
    </source>
</evidence>
<feature type="compositionally biased region" description="Polar residues" evidence="7">
    <location>
        <begin position="8"/>
        <end position="20"/>
    </location>
</feature>
<feature type="region of interest" description="Disordered" evidence="7">
    <location>
        <begin position="1467"/>
        <end position="1518"/>
    </location>
</feature>
<dbReference type="OrthoDB" id="4187949at2759"/>
<comment type="caution">
    <text evidence="8">The sequence shown here is derived from an EMBL/GenBank/DDBJ whole genome shotgun (WGS) entry which is preliminary data.</text>
</comment>
<dbReference type="GO" id="GO:0005524">
    <property type="term" value="F:ATP binding"/>
    <property type="evidence" value="ECO:0007669"/>
    <property type="project" value="UniProtKB-KW"/>
</dbReference>
<feature type="coiled-coil region" evidence="6">
    <location>
        <begin position="982"/>
        <end position="1051"/>
    </location>
</feature>
<name>A0A433BX38_9FUNG</name>
<evidence type="ECO:0000256" key="7">
    <source>
        <dbReference type="SAM" id="MobiDB-lite"/>
    </source>
</evidence>
<feature type="region of interest" description="Disordered" evidence="7">
    <location>
        <begin position="1"/>
        <end position="20"/>
    </location>
</feature>
<feature type="compositionally biased region" description="Basic and acidic residues" evidence="7">
    <location>
        <begin position="1474"/>
        <end position="1485"/>
    </location>
</feature>
<feature type="region of interest" description="Disordered" evidence="7">
    <location>
        <begin position="37"/>
        <end position="144"/>
    </location>
</feature>
<feature type="compositionally biased region" description="Polar residues" evidence="7">
    <location>
        <begin position="1373"/>
        <end position="1398"/>
    </location>
</feature>
<feature type="region of interest" description="Disordered" evidence="7">
    <location>
        <begin position="1350"/>
        <end position="1415"/>
    </location>
</feature>
<evidence type="ECO:0000313" key="8">
    <source>
        <dbReference type="EMBL" id="RUP30865.1"/>
    </source>
</evidence>
<protein>
    <submittedName>
        <fullName evidence="8">Uncharacterized protein</fullName>
    </submittedName>
</protein>
<dbReference type="PANTHER" id="PTHR37739:SF16">
    <property type="entry name" value="KINESIN-LIKE PROTEIN"/>
    <property type="match status" value="1"/>
</dbReference>
<feature type="compositionally biased region" description="Polar residues" evidence="7">
    <location>
        <begin position="72"/>
        <end position="98"/>
    </location>
</feature>
<feature type="coiled-coil region" evidence="6">
    <location>
        <begin position="529"/>
        <end position="768"/>
    </location>
</feature>
<keyword evidence="4 6" id="KW-0175">Coiled coil</keyword>
<dbReference type="GO" id="GO:0005874">
    <property type="term" value="C:microtubule"/>
    <property type="evidence" value="ECO:0007669"/>
    <property type="project" value="UniProtKB-KW"/>
</dbReference>
<feature type="coiled-coil region" evidence="6">
    <location>
        <begin position="1323"/>
        <end position="1350"/>
    </location>
</feature>
<feature type="region of interest" description="Disordered" evidence="7">
    <location>
        <begin position="1170"/>
        <end position="1190"/>
    </location>
</feature>
<feature type="compositionally biased region" description="Low complexity" evidence="7">
    <location>
        <begin position="108"/>
        <end position="117"/>
    </location>
</feature>
<feature type="coiled-coil region" evidence="6">
    <location>
        <begin position="267"/>
        <end position="461"/>
    </location>
</feature>
<evidence type="ECO:0000256" key="5">
    <source>
        <dbReference type="ARBA" id="ARBA00023175"/>
    </source>
</evidence>
<evidence type="ECO:0000256" key="3">
    <source>
        <dbReference type="ARBA" id="ARBA00022840"/>
    </source>
</evidence>
<keyword evidence="5" id="KW-0505">Motor protein</keyword>
<sequence length="1518" mass="170221">MQDENEPDNSVPSNFSNSTLATVPSCLPALTIRSTSTSISKVVDTLPPPRLTRSASRGTVRVTEVPSLPKKSFSTGTTALSSSHQSVHADSPAHSTSLKPPATVGLGSPSSSSRSTSIAQTPGQVKGLEEEKGSLNEEIPPLQKSLDDTNILEAELNGQETNLESEIEKMKVSEGDLHTLKDEMQHKDDTIRELKLQLQQLSDHARALETPKDMVENATTLTAKLAAEVDGRMQAEEKLTKMSELCDIVRTESNVKSVESDEKVNILLNKLKKITAKEAENRRLEANLREEAMSKLAGLEKIIQERNIKLQRITVKCSTQEDTIKDLNKQISNLKNEVKDSKHKMARHIKDIAKLQNDAQDVERLRGEAEEHDTVVDKLNAEIMAVQEELGGALADVKERDTAIDELNAHITKLQEELESGRAELEAVSQESNNADLSKNNLAMEAERAEMYSQLAQLREQLATTDAMGGQCRAHIVALQTELDWTNAQLGQQVFRTEELLQERESVFMQAQVVQDKASAEIGRRDEMIRQYQAELAEVLGKFVAAEQAVSELVSRNQTLKEQMHASEEQGREMKKRLEGKMADAQAVWLDDKEAVSVQLAACKARVTELEAEVADKKTVVEQLNTELDETRESHAMTFSDIKMKYEKVVRTNNDLTQRIEEAQSTVELQQSRLARFEEENELQQSRLARFEEENELQQSRLARFEEENAGQMDVLYGSLGELERKLAMRDENARALKERTDKLAGTVARLESELTLESRRAEGLKAERDVAVAALESQRTRLEKHITCLLESKALEEVEYKAGIASAEKTISVLRGEIERIGVAVDPSGLAATQELEARLGEMAEKLQLVEGLYLESKVSVESSRAIIAELESRCDQAHRTVASIEMALFEKLRVAEEHLTKNTEEKNGFIANINDLESTKQELNVLLEMERQRHSARDVEFDALLRDIDNQRVTIERQVTNLKTLCFEFDEKAALLGADSRKDKDTIENLRRDLAEAQSKSKQLEQTIEIRNKRIKHPELDTKDYEITVNEMNATIAKLRGELKTKKELMDEPMVKLENAKRADDQVQQSTDAKAAELQALTTEMKALRSHKEYQDRRAAEYELTVQGLRDEVERVRNKPVTVIMNENMVLRVRDLEKAVEERVDEIVELKAKMAEVVEVKQALERDKSQLEKSVQGGDKNTEVSESEMDALKVEVDELKHDKQRLQTKLDAAESSLKELDVEEINGKQKIQDTVQTLEQTINSLRNTVQVKEIKIAQLEANINANLQVLDERTKIITQLEENVAELEKTATLEESLQTNTTEHEQMDDKCTPVLKESKLSKKLKDKLELYKRQNEVLQVKFQEKQETLGVQTSPASSGYVFSPAQERNTRGSSSSLKSNPNKRPLSVSTDDITNDSPKRQMADKAATSTQGTFNASLASEDVVERTIRSSVKDTPTSKTIGKKFVADVASKPVAASPLQEVTNTRGVLSSPDRRKTTLKESGENVSFSIGTGDNTTARGRTSRRLFGATRRISEN</sequence>
<evidence type="ECO:0000256" key="4">
    <source>
        <dbReference type="ARBA" id="ARBA00023054"/>
    </source>
</evidence>
<keyword evidence="1" id="KW-0493">Microtubule</keyword>
<feature type="coiled-coil region" evidence="6">
    <location>
        <begin position="177"/>
        <end position="204"/>
    </location>
</feature>
<accession>A0A433BX38</accession>
<dbReference type="EMBL" id="RBNI01013473">
    <property type="protein sequence ID" value="RUP30865.1"/>
    <property type="molecule type" value="Genomic_DNA"/>
</dbReference>
<reference evidence="8 9" key="1">
    <citation type="journal article" date="2018" name="New Phytol.">
        <title>Phylogenomics of Endogonaceae and evolution of mycorrhizas within Mucoromycota.</title>
        <authorList>
            <person name="Chang Y."/>
            <person name="Desiro A."/>
            <person name="Na H."/>
            <person name="Sandor L."/>
            <person name="Lipzen A."/>
            <person name="Clum A."/>
            <person name="Barry K."/>
            <person name="Grigoriev I.V."/>
            <person name="Martin F.M."/>
            <person name="Stajich J.E."/>
            <person name="Smith M.E."/>
            <person name="Bonito G."/>
            <person name="Spatafora J.W."/>
        </authorList>
    </citation>
    <scope>NUCLEOTIDE SEQUENCE [LARGE SCALE GENOMIC DNA]</scope>
    <source>
        <strain evidence="8 9">GMNB39</strain>
    </source>
</reference>
<keyword evidence="2" id="KW-0547">Nucleotide-binding</keyword>